<organism evidence="2 3">
    <name type="scientific">Haloferax litoreum</name>
    <dbReference type="NCBI Taxonomy" id="2666140"/>
    <lineage>
        <taxon>Archaea</taxon>
        <taxon>Methanobacteriati</taxon>
        <taxon>Methanobacteriota</taxon>
        <taxon>Stenosarchaea group</taxon>
        <taxon>Halobacteria</taxon>
        <taxon>Halobacteriales</taxon>
        <taxon>Haloferacaceae</taxon>
        <taxon>Haloferax</taxon>
    </lineage>
</organism>
<gene>
    <name evidence="2" type="ORF">GJR96_07330</name>
</gene>
<dbReference type="InterPro" id="IPR036388">
    <property type="entry name" value="WH-like_DNA-bd_sf"/>
</dbReference>
<dbReference type="Proteomes" id="UP000439022">
    <property type="component" value="Unassembled WGS sequence"/>
</dbReference>
<evidence type="ECO:0000313" key="2">
    <source>
        <dbReference type="EMBL" id="MRX21767.1"/>
    </source>
</evidence>
<proteinExistence type="predicted"/>
<sequence length="284" mass="32229">MTRSDDLAQLLATLDLTEYERDALMHLLSLGRTTAPNLSEATGIPKARIYGVLDSLADQGFVKIIPQRPKQYVPKSPDEILDRATENRRQQFESYQQSVEDVRDEFLSAFGPLYEQATDETSPTEELFYVVDVGDASETETRSLYREATNQINILTKGFEYLPNVRSTLTKVADTGIEINVLMVHPKHLSPENCTVQRERVEEVVAELHGVTIRFSKEPLPWRGTIIDPSMDYQHGKAILLVEEKDIPLHMRQAAVTENGSFVAGLQRYFSLIWKYESVSESPH</sequence>
<accession>A0A6A8GI15</accession>
<evidence type="ECO:0000313" key="3">
    <source>
        <dbReference type="Proteomes" id="UP000439022"/>
    </source>
</evidence>
<dbReference type="InterPro" id="IPR002831">
    <property type="entry name" value="Tscrpt_reg_TrmB_N"/>
</dbReference>
<dbReference type="Gene3D" id="1.10.10.10">
    <property type="entry name" value="Winged helix-like DNA-binding domain superfamily/Winged helix DNA-binding domain"/>
    <property type="match status" value="1"/>
</dbReference>
<protein>
    <submittedName>
        <fullName evidence="2">TrmB family transcriptional regulator</fullName>
    </submittedName>
</protein>
<dbReference type="InterPro" id="IPR051797">
    <property type="entry name" value="TrmB-like"/>
</dbReference>
<comment type="caution">
    <text evidence="2">The sequence shown here is derived from an EMBL/GenBank/DDBJ whole genome shotgun (WGS) entry which is preliminary data.</text>
</comment>
<dbReference type="EMBL" id="WKJO01000001">
    <property type="protein sequence ID" value="MRX21767.1"/>
    <property type="molecule type" value="Genomic_DNA"/>
</dbReference>
<dbReference type="PANTHER" id="PTHR34293:SF1">
    <property type="entry name" value="HTH-TYPE TRANSCRIPTIONAL REGULATOR TRMBL2"/>
    <property type="match status" value="1"/>
</dbReference>
<dbReference type="AlphaFoldDB" id="A0A6A8GI15"/>
<keyword evidence="3" id="KW-1185">Reference proteome</keyword>
<name>A0A6A8GI15_9EURY</name>
<dbReference type="RefSeq" id="WP_151162343.1">
    <property type="nucleotide sequence ID" value="NZ_WKJO01000001.1"/>
</dbReference>
<reference evidence="2 3" key="1">
    <citation type="submission" date="2019-11" db="EMBL/GenBank/DDBJ databases">
        <title>Whole genome sequence of Haloferax sp. MBLA0076.</title>
        <authorList>
            <person name="Seo M.-J."/>
            <person name="Cho E.-S."/>
        </authorList>
    </citation>
    <scope>NUCLEOTIDE SEQUENCE [LARGE SCALE GENOMIC DNA]</scope>
    <source>
        <strain evidence="2 3">MBLA0076</strain>
    </source>
</reference>
<dbReference type="SUPFAM" id="SSF46785">
    <property type="entry name" value="Winged helix' DNA-binding domain"/>
    <property type="match status" value="1"/>
</dbReference>
<dbReference type="PANTHER" id="PTHR34293">
    <property type="entry name" value="HTH-TYPE TRANSCRIPTIONAL REGULATOR TRMBL2"/>
    <property type="match status" value="1"/>
</dbReference>
<feature type="domain" description="Transcription regulator TrmB N-terminal" evidence="1">
    <location>
        <begin position="11"/>
        <end position="77"/>
    </location>
</feature>
<dbReference type="Pfam" id="PF01978">
    <property type="entry name" value="TrmB"/>
    <property type="match status" value="1"/>
</dbReference>
<evidence type="ECO:0000259" key="1">
    <source>
        <dbReference type="Pfam" id="PF01978"/>
    </source>
</evidence>
<dbReference type="InterPro" id="IPR036390">
    <property type="entry name" value="WH_DNA-bd_sf"/>
</dbReference>